<protein>
    <submittedName>
        <fullName evidence="2">Metallophosphoesterase</fullName>
    </submittedName>
</protein>
<dbReference type="Pfam" id="PF00149">
    <property type="entry name" value="Metallophos"/>
    <property type="match status" value="1"/>
</dbReference>
<dbReference type="Proteomes" id="UP000632766">
    <property type="component" value="Unassembled WGS sequence"/>
</dbReference>
<dbReference type="PANTHER" id="PTHR31302:SF0">
    <property type="entry name" value="TRANSMEMBRANE PROTEIN WITH METALLOPHOSPHOESTERASE DOMAIN"/>
    <property type="match status" value="1"/>
</dbReference>
<dbReference type="SUPFAM" id="SSF56300">
    <property type="entry name" value="Metallo-dependent phosphatases"/>
    <property type="match status" value="1"/>
</dbReference>
<dbReference type="AlphaFoldDB" id="A0A8J7HRS2"/>
<evidence type="ECO:0000259" key="1">
    <source>
        <dbReference type="Pfam" id="PF00149"/>
    </source>
</evidence>
<dbReference type="InterPro" id="IPR004843">
    <property type="entry name" value="Calcineurin-like_PHP"/>
</dbReference>
<accession>A0A8J7HRS2</accession>
<feature type="domain" description="Calcineurin-like phosphoesterase" evidence="1">
    <location>
        <begin position="29"/>
        <end position="191"/>
    </location>
</feature>
<comment type="caution">
    <text evidence="2">The sequence shown here is derived from an EMBL/GenBank/DDBJ whole genome shotgun (WGS) entry which is preliminary data.</text>
</comment>
<gene>
    <name evidence="2" type="ORF">I8748_08975</name>
</gene>
<keyword evidence="3" id="KW-1185">Reference proteome</keyword>
<dbReference type="RefSeq" id="WP_198124268.1">
    <property type="nucleotide sequence ID" value="NZ_JAECZC010000011.1"/>
</dbReference>
<dbReference type="CDD" id="cd07385">
    <property type="entry name" value="MPP_YkuE_C"/>
    <property type="match status" value="1"/>
</dbReference>
<sequence>MHWLFTGSLSVDELTVKIAELPTSLQGTKLVQLSDFHYDGLRLSEEMLENAIAATNEAEPDLIVLTGDYVTDDPTPIHQLVLRLKHLQSRYGIYAVLGNHDIHYNHSKQEVTSAFTSIGINVLWNEIAYPLGQELPIVGLADYWSREFNPALIMNQLDPSKPRIVLSHNPDTAKILEQWRVDLQLSGHTHGGHIVLPGVGPVVLHYKKLLKQLPKKLRRWVPFLLGDCSKVVRYWEWAQGFHQVANNQLYVNRGLGTYRPGRLFCPPEVTVITLDSQ</sequence>
<proteinExistence type="predicted"/>
<dbReference type="PANTHER" id="PTHR31302">
    <property type="entry name" value="TRANSMEMBRANE PROTEIN WITH METALLOPHOSPHOESTERASE DOMAIN-RELATED"/>
    <property type="match status" value="1"/>
</dbReference>
<evidence type="ECO:0000313" key="2">
    <source>
        <dbReference type="EMBL" id="MBH8562307.1"/>
    </source>
</evidence>
<dbReference type="GO" id="GO:0016787">
    <property type="term" value="F:hydrolase activity"/>
    <property type="evidence" value="ECO:0007669"/>
    <property type="project" value="InterPro"/>
</dbReference>
<name>A0A8J7HRS2_9NOST</name>
<evidence type="ECO:0000313" key="3">
    <source>
        <dbReference type="Proteomes" id="UP000632766"/>
    </source>
</evidence>
<dbReference type="EMBL" id="JAECZC010000011">
    <property type="protein sequence ID" value="MBH8562307.1"/>
    <property type="molecule type" value="Genomic_DNA"/>
</dbReference>
<dbReference type="InterPro" id="IPR029052">
    <property type="entry name" value="Metallo-depent_PP-like"/>
</dbReference>
<reference evidence="2 3" key="1">
    <citation type="journal article" date="2021" name="Int. J. Syst. Evol. Microbiol.">
        <title>Amazonocrinis nigriterrae gen. nov., sp. nov., Atlanticothrix silvestris gen. nov., sp. nov. and Dendronalium phyllosphericum gen. nov., sp. nov., nostocacean cyanobacteria from Brazilian environments.</title>
        <authorList>
            <person name="Alvarenga D.O."/>
            <person name="Andreote A.P.D."/>
            <person name="Branco L.H.Z."/>
            <person name="Delbaje E."/>
            <person name="Cruz R.B."/>
            <person name="Varani A.M."/>
            <person name="Fiore M.F."/>
        </authorList>
    </citation>
    <scope>NUCLEOTIDE SEQUENCE [LARGE SCALE GENOMIC DNA]</scope>
    <source>
        <strain evidence="2 3">CENA67</strain>
    </source>
</reference>
<organism evidence="2 3">
    <name type="scientific">Amazonocrinis nigriterrae CENA67</name>
    <dbReference type="NCBI Taxonomy" id="2794033"/>
    <lineage>
        <taxon>Bacteria</taxon>
        <taxon>Bacillati</taxon>
        <taxon>Cyanobacteriota</taxon>
        <taxon>Cyanophyceae</taxon>
        <taxon>Nostocales</taxon>
        <taxon>Nostocaceae</taxon>
        <taxon>Amazonocrinis</taxon>
        <taxon>Amazonocrinis nigriterrae</taxon>
    </lineage>
</organism>
<dbReference type="InterPro" id="IPR051158">
    <property type="entry name" value="Metallophosphoesterase_sf"/>
</dbReference>
<dbReference type="Gene3D" id="3.60.21.10">
    <property type="match status" value="1"/>
</dbReference>